<reference evidence="1" key="1">
    <citation type="submission" date="2024-06" db="EMBL/GenBank/DDBJ databases">
        <authorList>
            <person name="Guo B."/>
        </authorList>
    </citation>
    <scope>NUCLEOTIDE SEQUENCE</scope>
</reference>
<gene>
    <name evidence="1" type="ORF">PMBFJFDG_00020</name>
</gene>
<organism evidence="1">
    <name type="scientific">Bacillus phage PHBA67-T</name>
    <dbReference type="NCBI Taxonomy" id="3233536"/>
    <lineage>
        <taxon>Viruses</taxon>
        <taxon>Duplodnaviria</taxon>
        <taxon>Heunggongvirae</taxon>
        <taxon>Uroviricota</taxon>
        <taxon>Caudoviricetes</taxon>
    </lineage>
</organism>
<accession>A0AAU7YNI0</accession>
<protein>
    <submittedName>
        <fullName evidence="1">Uncharacterized protein</fullName>
    </submittedName>
</protein>
<evidence type="ECO:0000313" key="1">
    <source>
        <dbReference type="EMBL" id="XCA48739.1"/>
    </source>
</evidence>
<proteinExistence type="predicted"/>
<sequence>MYYPFYYRAPTYEECMELCMEKGWPHDACYEGCHPFPKQHPVHTSYPHTTPTVSNSITQAAPYSITNQQLQCFLACIQNGGMPNYCYNSCFWGNPYHMQTVHSSAGRCYQQCRNSGGTHEHCMRSCKIVDI</sequence>
<name>A0AAU7YNI0_9CAUD</name>
<dbReference type="EMBL" id="PP938272">
    <property type="protein sequence ID" value="XCA48739.1"/>
    <property type="molecule type" value="Genomic_DNA"/>
</dbReference>